<name>A0A485L4I4_9STRA</name>
<evidence type="ECO:0000313" key="5">
    <source>
        <dbReference type="Proteomes" id="UP000332933"/>
    </source>
</evidence>
<sequence length="134" mass="15183">MVEWEDVRRWVEQEPAWVPYAAISSAATLLLCVLVCIFRLTCCRRGRSNYEAINKDLEMEEREFALGLSSDEEGSVLDGGREVEFNDDEYKQMEMLEAFGHHVDETMAPTEPPEPLSPSAATTSHRTKKTLGDN</sequence>
<feature type="region of interest" description="Disordered" evidence="1">
    <location>
        <begin position="104"/>
        <end position="134"/>
    </location>
</feature>
<keyword evidence="2" id="KW-0472">Membrane</keyword>
<organism evidence="4 5">
    <name type="scientific">Aphanomyces stellatus</name>
    <dbReference type="NCBI Taxonomy" id="120398"/>
    <lineage>
        <taxon>Eukaryota</taxon>
        <taxon>Sar</taxon>
        <taxon>Stramenopiles</taxon>
        <taxon>Oomycota</taxon>
        <taxon>Saprolegniomycetes</taxon>
        <taxon>Saprolegniales</taxon>
        <taxon>Verrucalvaceae</taxon>
        <taxon>Aphanomyces</taxon>
    </lineage>
</organism>
<evidence type="ECO:0000256" key="2">
    <source>
        <dbReference type="SAM" id="Phobius"/>
    </source>
</evidence>
<keyword evidence="5" id="KW-1185">Reference proteome</keyword>
<keyword evidence="2" id="KW-1133">Transmembrane helix</keyword>
<proteinExistence type="predicted"/>
<dbReference type="EMBL" id="CAADRA010005806">
    <property type="protein sequence ID" value="VFT92818.1"/>
    <property type="molecule type" value="Genomic_DNA"/>
</dbReference>
<accession>A0A485L4I4</accession>
<dbReference type="OrthoDB" id="75621at2759"/>
<dbReference type="Proteomes" id="UP000332933">
    <property type="component" value="Unassembled WGS sequence"/>
</dbReference>
<feature type="compositionally biased region" description="Basic residues" evidence="1">
    <location>
        <begin position="125"/>
        <end position="134"/>
    </location>
</feature>
<protein>
    <submittedName>
        <fullName evidence="4">Aste57867_16033 protein</fullName>
    </submittedName>
</protein>
<evidence type="ECO:0000313" key="4">
    <source>
        <dbReference type="EMBL" id="VFT92818.1"/>
    </source>
</evidence>
<feature type="transmembrane region" description="Helical" evidence="2">
    <location>
        <begin position="20"/>
        <end position="40"/>
    </location>
</feature>
<reference evidence="4 5" key="1">
    <citation type="submission" date="2019-03" db="EMBL/GenBank/DDBJ databases">
        <authorList>
            <person name="Gaulin E."/>
            <person name="Dumas B."/>
        </authorList>
    </citation>
    <scope>NUCLEOTIDE SEQUENCE [LARGE SCALE GENOMIC DNA]</scope>
    <source>
        <strain evidence="4">CBS 568.67</strain>
    </source>
</reference>
<reference evidence="3" key="2">
    <citation type="submission" date="2019-06" db="EMBL/GenBank/DDBJ databases">
        <title>Genomics analysis of Aphanomyces spp. identifies a new class of oomycete effector associated with host adaptation.</title>
        <authorList>
            <person name="Gaulin E."/>
        </authorList>
    </citation>
    <scope>NUCLEOTIDE SEQUENCE</scope>
    <source>
        <strain evidence="3">CBS 578.67</strain>
    </source>
</reference>
<evidence type="ECO:0000313" key="3">
    <source>
        <dbReference type="EMBL" id="KAF0692948.1"/>
    </source>
</evidence>
<keyword evidence="2" id="KW-0812">Transmembrane</keyword>
<dbReference type="EMBL" id="VJMH01005785">
    <property type="protein sequence ID" value="KAF0692948.1"/>
    <property type="molecule type" value="Genomic_DNA"/>
</dbReference>
<dbReference type="AlphaFoldDB" id="A0A485L4I4"/>
<gene>
    <name evidence="4" type="primary">Aste57867_16033</name>
    <name evidence="3" type="ORF">As57867_015977</name>
    <name evidence="4" type="ORF">ASTE57867_16033</name>
</gene>
<evidence type="ECO:0000256" key="1">
    <source>
        <dbReference type="SAM" id="MobiDB-lite"/>
    </source>
</evidence>